<evidence type="ECO:0000313" key="2">
    <source>
        <dbReference type="EMBL" id="TWG23596.1"/>
    </source>
</evidence>
<dbReference type="GO" id="GO:0003677">
    <property type="term" value="F:DNA binding"/>
    <property type="evidence" value="ECO:0007669"/>
    <property type="project" value="InterPro"/>
</dbReference>
<reference evidence="2 3" key="1">
    <citation type="submission" date="2019-06" db="EMBL/GenBank/DDBJ databases">
        <title>Sequencing the genomes of 1000 actinobacteria strains.</title>
        <authorList>
            <person name="Klenk H.-P."/>
        </authorList>
    </citation>
    <scope>NUCLEOTIDE SEQUENCE [LARGE SCALE GENOMIC DNA]</scope>
    <source>
        <strain evidence="2 3">DSM 43866</strain>
    </source>
</reference>
<dbReference type="RefSeq" id="WP_122976843.1">
    <property type="nucleotide sequence ID" value="NZ_BOMX01000034.1"/>
</dbReference>
<dbReference type="Pfam" id="PF13560">
    <property type="entry name" value="HTH_31"/>
    <property type="match status" value="1"/>
</dbReference>
<evidence type="ECO:0000259" key="1">
    <source>
        <dbReference type="PROSITE" id="PS50943"/>
    </source>
</evidence>
<dbReference type="AlphaFoldDB" id="A0A561WIA5"/>
<keyword evidence="3" id="KW-1185">Reference proteome</keyword>
<proteinExistence type="predicted"/>
<comment type="caution">
    <text evidence="2">The sequence shown here is derived from an EMBL/GenBank/DDBJ whole genome shotgun (WGS) entry which is preliminary data.</text>
</comment>
<dbReference type="InterPro" id="IPR010982">
    <property type="entry name" value="Lambda_DNA-bd_dom_sf"/>
</dbReference>
<name>A0A561WIA5_ACTTI</name>
<gene>
    <name evidence="2" type="ORF">FHX34_102145</name>
</gene>
<dbReference type="Proteomes" id="UP000320239">
    <property type="component" value="Unassembled WGS sequence"/>
</dbReference>
<dbReference type="SUPFAM" id="SSF47413">
    <property type="entry name" value="lambda repressor-like DNA-binding domains"/>
    <property type="match status" value="1"/>
</dbReference>
<evidence type="ECO:0000313" key="3">
    <source>
        <dbReference type="Proteomes" id="UP000320239"/>
    </source>
</evidence>
<organism evidence="2 3">
    <name type="scientific">Actinoplanes teichomyceticus</name>
    <dbReference type="NCBI Taxonomy" id="1867"/>
    <lineage>
        <taxon>Bacteria</taxon>
        <taxon>Bacillati</taxon>
        <taxon>Actinomycetota</taxon>
        <taxon>Actinomycetes</taxon>
        <taxon>Micromonosporales</taxon>
        <taxon>Micromonosporaceae</taxon>
        <taxon>Actinoplanes</taxon>
    </lineage>
</organism>
<dbReference type="EMBL" id="VIWY01000002">
    <property type="protein sequence ID" value="TWG23596.1"/>
    <property type="molecule type" value="Genomic_DNA"/>
</dbReference>
<dbReference type="Gene3D" id="1.10.260.40">
    <property type="entry name" value="lambda repressor-like DNA-binding domains"/>
    <property type="match status" value="1"/>
</dbReference>
<dbReference type="SMART" id="SM00530">
    <property type="entry name" value="HTH_XRE"/>
    <property type="match status" value="1"/>
</dbReference>
<sequence>MLTGVDNESGSPGATLRRLREAAGYSLAGLAKRAGMDRTLISKLETGDRILRPHHAEALDKALGADGALQTLVEGEGGGAMQRRAMLWMISAAASVTATTGRVTLDELLRFGLLDAIEQPEDWDATIAEMQRRLVLAPDAEFGASIGAKLLMVRQAIADKGGVEDVRAAAMLSLLYGLWQGNQGRFPAALDWYRTASALARKSGDPAIETYVLGRAASRGVYEGMSREQVVGIAERALAVTKTPTLGLLEARSALAGVAAMTGDVDGGRAAVRAMRELADQLPDDGPTGPVARTANFHIFVESRVGGTQSAERARDETEAVLAKTPLWLAESRIYYALSVARAGYVRGAATLALEAIRTVPWNVHTLAMAAADVLTAVPRDDRSDEVMELRRFAEPAPRPWETL</sequence>
<accession>A0A561WIA5</accession>
<dbReference type="PROSITE" id="PS50943">
    <property type="entry name" value="HTH_CROC1"/>
    <property type="match status" value="1"/>
</dbReference>
<protein>
    <submittedName>
        <fullName evidence="2">Helix-turn-helix protein</fullName>
    </submittedName>
</protein>
<dbReference type="InterPro" id="IPR001387">
    <property type="entry name" value="Cro/C1-type_HTH"/>
</dbReference>
<dbReference type="CDD" id="cd00093">
    <property type="entry name" value="HTH_XRE"/>
    <property type="match status" value="1"/>
</dbReference>
<dbReference type="OrthoDB" id="3380238at2"/>
<feature type="domain" description="HTH cro/C1-type" evidence="1">
    <location>
        <begin position="16"/>
        <end position="70"/>
    </location>
</feature>